<reference evidence="3" key="1">
    <citation type="journal article" date="2019" name="Int. J. Syst. Evol. Microbiol.">
        <title>The Global Catalogue of Microorganisms (GCM) 10K type strain sequencing project: providing services to taxonomists for standard genome sequencing and annotation.</title>
        <authorList>
            <consortium name="The Broad Institute Genomics Platform"/>
            <consortium name="The Broad Institute Genome Sequencing Center for Infectious Disease"/>
            <person name="Wu L."/>
            <person name="Ma J."/>
        </authorList>
    </citation>
    <scope>NUCLEOTIDE SEQUENCE [LARGE SCALE GENOMIC DNA]</scope>
    <source>
        <strain evidence="3">JCM 16704</strain>
    </source>
</reference>
<name>A0ABP7Z3F5_9SPHI</name>
<dbReference type="Proteomes" id="UP001500101">
    <property type="component" value="Unassembled WGS sequence"/>
</dbReference>
<organism evidence="2 3">
    <name type="scientific">Sphingobacterium kyonggiense</name>
    <dbReference type="NCBI Taxonomy" id="714075"/>
    <lineage>
        <taxon>Bacteria</taxon>
        <taxon>Pseudomonadati</taxon>
        <taxon>Bacteroidota</taxon>
        <taxon>Sphingobacteriia</taxon>
        <taxon>Sphingobacteriales</taxon>
        <taxon>Sphingobacteriaceae</taxon>
        <taxon>Sphingobacterium</taxon>
    </lineage>
</organism>
<accession>A0ABP7Z3F5</accession>
<proteinExistence type="predicted"/>
<evidence type="ECO:0000313" key="2">
    <source>
        <dbReference type="EMBL" id="GAA4146515.1"/>
    </source>
</evidence>
<comment type="caution">
    <text evidence="2">The sequence shown here is derived from an EMBL/GenBank/DDBJ whole genome shotgun (WGS) entry which is preliminary data.</text>
</comment>
<evidence type="ECO:0008006" key="4">
    <source>
        <dbReference type="Google" id="ProtNLM"/>
    </source>
</evidence>
<sequence length="339" mass="37251">MLGMAACGKNAVDEVVPDPEEPEVPNPPTPDPVNFYYVGYKYGSSFQEKDRNAILRINNSLVELSPNVASEALAVSVLNKVPHITGYQQVNANNKRVAYWKNKALTLLSVAGGQNSGTTILAEGANVYVGGMLTDPMGLRVALWTNGKYENKGCCLGGSRLRSIALREGKPVMTGKFHVNAAMWVDGTTFMLADANSDSHYIKTINKDIYVIGYRKTSDQKTDVAAVWKNDVEVFTLPLGKIVSSVLGTMVGNDYYFVVNFYDGKKGRATVYKNKTKLYDLNVNANLEAKAIQVVNGHVYILGNYFNGTKSQAIQWTDGKAKVLYTEAQKIYLNDMVVK</sequence>
<keyword evidence="3" id="KW-1185">Reference proteome</keyword>
<feature type="region of interest" description="Disordered" evidence="1">
    <location>
        <begin position="1"/>
        <end position="30"/>
    </location>
</feature>
<gene>
    <name evidence="2" type="ORF">GCM10022216_31530</name>
</gene>
<evidence type="ECO:0000256" key="1">
    <source>
        <dbReference type="SAM" id="MobiDB-lite"/>
    </source>
</evidence>
<protein>
    <recommendedName>
        <fullName evidence="4">DUF5050 domain-containing protein</fullName>
    </recommendedName>
</protein>
<evidence type="ECO:0000313" key="3">
    <source>
        <dbReference type="Proteomes" id="UP001500101"/>
    </source>
</evidence>
<dbReference type="EMBL" id="BAAAZI010000012">
    <property type="protein sequence ID" value="GAA4146515.1"/>
    <property type="molecule type" value="Genomic_DNA"/>
</dbReference>